<dbReference type="CDD" id="cd00540">
    <property type="entry name" value="AAG"/>
    <property type="match status" value="1"/>
</dbReference>
<dbReference type="PANTHER" id="PTHR10429">
    <property type="entry name" value="DNA-3-METHYLADENINE GLYCOSYLASE"/>
    <property type="match status" value="1"/>
</dbReference>
<sequence length="209" mass="22141">MPEVEPLSRSFFARDVLEVAPALLGCLLVNAGVTLRLTEVEAYAGEKGDPGSHAFRGQTPRTAVMFGPAGHLYVYFTYGMHFCANVVTGSDGFASAVLLRAGEVVAGHDLAAARRPGIRERDWARGPARLTVTMGLGRPDNGADLCGPAAEPRINAPLTPIDAATIRTGPRVGVSGPGGDGTAYPWRFWLDGEPTVSAYRPGVVRKRAR</sequence>
<accession>A0A077M5G0</accession>
<comment type="similarity">
    <text evidence="1 5">Belongs to the DNA glycosylase MPG family.</text>
</comment>
<dbReference type="Pfam" id="PF02245">
    <property type="entry name" value="Pur_DNA_glyco"/>
    <property type="match status" value="1"/>
</dbReference>
<dbReference type="PANTHER" id="PTHR10429:SF0">
    <property type="entry name" value="DNA-3-METHYLADENINE GLYCOSYLASE"/>
    <property type="match status" value="1"/>
</dbReference>
<gene>
    <name evidence="6" type="ORF">BN13_1240008</name>
</gene>
<dbReference type="GO" id="GO:0003905">
    <property type="term" value="F:alkylbase DNA N-glycosylase activity"/>
    <property type="evidence" value="ECO:0007669"/>
    <property type="project" value="InterPro"/>
</dbReference>
<protein>
    <recommendedName>
        <fullName evidence="5">Putative 3-methyladenine DNA glycosylase</fullName>
        <ecNumber evidence="5">3.2.2.-</ecNumber>
    </recommendedName>
</protein>
<organism evidence="6 7">
    <name type="scientific">Nostocoides jenkinsii Ben 74</name>
    <dbReference type="NCBI Taxonomy" id="1193518"/>
    <lineage>
        <taxon>Bacteria</taxon>
        <taxon>Bacillati</taxon>
        <taxon>Actinomycetota</taxon>
        <taxon>Actinomycetes</taxon>
        <taxon>Micrococcales</taxon>
        <taxon>Intrasporangiaceae</taxon>
        <taxon>Nostocoides</taxon>
    </lineage>
</organism>
<dbReference type="AlphaFoldDB" id="A0A077M5G0"/>
<proteinExistence type="inferred from homology"/>
<evidence type="ECO:0000313" key="7">
    <source>
        <dbReference type="Proteomes" id="UP000035720"/>
    </source>
</evidence>
<comment type="caution">
    <text evidence="6">The sequence shown here is derived from an EMBL/GenBank/DDBJ whole genome shotgun (WGS) entry which is preliminary data.</text>
</comment>
<keyword evidence="6" id="KW-0326">Glycosidase</keyword>
<dbReference type="STRING" id="1193518.BN13_1240008"/>
<dbReference type="InterPro" id="IPR011034">
    <property type="entry name" value="Formyl_transferase-like_C_sf"/>
</dbReference>
<evidence type="ECO:0000256" key="2">
    <source>
        <dbReference type="ARBA" id="ARBA00022763"/>
    </source>
</evidence>
<dbReference type="Gene3D" id="3.10.300.10">
    <property type="entry name" value="Methylpurine-DNA glycosylase (MPG)"/>
    <property type="match status" value="1"/>
</dbReference>
<dbReference type="InterPro" id="IPR036995">
    <property type="entry name" value="MPG_sf"/>
</dbReference>
<keyword evidence="2 5" id="KW-0227">DNA damage</keyword>
<dbReference type="GO" id="GO:0006284">
    <property type="term" value="P:base-excision repair"/>
    <property type="evidence" value="ECO:0007669"/>
    <property type="project" value="InterPro"/>
</dbReference>
<dbReference type="EC" id="3.2.2.-" evidence="5"/>
<reference evidence="6 7" key="1">
    <citation type="journal article" date="2013" name="ISME J.">
        <title>A metabolic model for members of the genus Tetrasphaera involved in enhanced biological phosphorus removal.</title>
        <authorList>
            <person name="Kristiansen R."/>
            <person name="Nguyen H.T.T."/>
            <person name="Saunders A.M."/>
            <person name="Nielsen J.L."/>
            <person name="Wimmer R."/>
            <person name="Le V.Q."/>
            <person name="McIlroy S.J."/>
            <person name="Petrovski S."/>
            <person name="Seviour R.J."/>
            <person name="Calteau A."/>
            <person name="Nielsen K.L."/>
            <person name="Nielsen P.H."/>
        </authorList>
    </citation>
    <scope>NUCLEOTIDE SEQUENCE [LARGE SCALE GENOMIC DNA]</scope>
    <source>
        <strain evidence="6 7">Ben 74</strain>
    </source>
</reference>
<evidence type="ECO:0000313" key="6">
    <source>
        <dbReference type="EMBL" id="CCI51794.1"/>
    </source>
</evidence>
<dbReference type="EMBL" id="CAJC01000029">
    <property type="protein sequence ID" value="CCI51794.1"/>
    <property type="molecule type" value="Genomic_DNA"/>
</dbReference>
<dbReference type="Proteomes" id="UP000035720">
    <property type="component" value="Unassembled WGS sequence"/>
</dbReference>
<dbReference type="GO" id="GO:0003677">
    <property type="term" value="F:DNA binding"/>
    <property type="evidence" value="ECO:0007669"/>
    <property type="project" value="InterPro"/>
</dbReference>
<evidence type="ECO:0000256" key="4">
    <source>
        <dbReference type="ARBA" id="ARBA00023204"/>
    </source>
</evidence>
<evidence type="ECO:0000256" key="3">
    <source>
        <dbReference type="ARBA" id="ARBA00022801"/>
    </source>
</evidence>
<dbReference type="HAMAP" id="MF_00527">
    <property type="entry name" value="3MGH"/>
    <property type="match status" value="1"/>
</dbReference>
<dbReference type="NCBIfam" id="TIGR00567">
    <property type="entry name" value="3mg"/>
    <property type="match status" value="1"/>
</dbReference>
<evidence type="ECO:0000256" key="5">
    <source>
        <dbReference type="HAMAP-Rule" id="MF_00527"/>
    </source>
</evidence>
<dbReference type="InterPro" id="IPR003180">
    <property type="entry name" value="MPG"/>
</dbReference>
<evidence type="ECO:0000256" key="1">
    <source>
        <dbReference type="ARBA" id="ARBA00009232"/>
    </source>
</evidence>
<name>A0A077M5G0_9MICO</name>
<keyword evidence="3 5" id="KW-0378">Hydrolase</keyword>
<dbReference type="NCBIfam" id="NF002003">
    <property type="entry name" value="PRK00802.1-3"/>
    <property type="match status" value="1"/>
</dbReference>
<keyword evidence="7" id="KW-1185">Reference proteome</keyword>
<dbReference type="SUPFAM" id="SSF50486">
    <property type="entry name" value="FMT C-terminal domain-like"/>
    <property type="match status" value="1"/>
</dbReference>
<keyword evidence="4 5" id="KW-0234">DNA repair</keyword>